<evidence type="ECO:0000256" key="1">
    <source>
        <dbReference type="SAM" id="Coils"/>
    </source>
</evidence>
<sequence length="116" mass="14372">METREKDRIERQAKIEEIKKIKAEEAERIRQEKFEMTQKQQELEKKIIFEQKLELKRLARQKKKYVDYQLKKAKELKRKATLNSALKVWRPKAILFSDMRLKHENEMYFKVEKIYI</sequence>
<dbReference type="EMBL" id="JADGJW010001723">
    <property type="protein sequence ID" value="KAJ3201458.1"/>
    <property type="molecule type" value="Genomic_DNA"/>
</dbReference>
<gene>
    <name evidence="2" type="ORF">HK099_002236</name>
</gene>
<evidence type="ECO:0000313" key="3">
    <source>
        <dbReference type="Proteomes" id="UP001211065"/>
    </source>
</evidence>
<proteinExistence type="predicted"/>
<feature type="non-terminal residue" evidence="2">
    <location>
        <position position="1"/>
    </location>
</feature>
<feature type="coiled-coil region" evidence="1">
    <location>
        <begin position="6"/>
        <end position="46"/>
    </location>
</feature>
<evidence type="ECO:0000313" key="2">
    <source>
        <dbReference type="EMBL" id="KAJ3201458.1"/>
    </source>
</evidence>
<organism evidence="2 3">
    <name type="scientific">Clydaea vesicula</name>
    <dbReference type="NCBI Taxonomy" id="447962"/>
    <lineage>
        <taxon>Eukaryota</taxon>
        <taxon>Fungi</taxon>
        <taxon>Fungi incertae sedis</taxon>
        <taxon>Chytridiomycota</taxon>
        <taxon>Chytridiomycota incertae sedis</taxon>
        <taxon>Chytridiomycetes</taxon>
        <taxon>Lobulomycetales</taxon>
        <taxon>Lobulomycetaceae</taxon>
        <taxon>Clydaea</taxon>
    </lineage>
</organism>
<keyword evidence="3" id="KW-1185">Reference proteome</keyword>
<protein>
    <submittedName>
        <fullName evidence="2">Uncharacterized protein</fullName>
    </submittedName>
</protein>
<dbReference type="AlphaFoldDB" id="A0AAD5XVM0"/>
<comment type="caution">
    <text evidence="2">The sequence shown here is derived from an EMBL/GenBank/DDBJ whole genome shotgun (WGS) entry which is preliminary data.</text>
</comment>
<dbReference type="Proteomes" id="UP001211065">
    <property type="component" value="Unassembled WGS sequence"/>
</dbReference>
<reference evidence="2" key="1">
    <citation type="submission" date="2020-05" db="EMBL/GenBank/DDBJ databases">
        <title>Phylogenomic resolution of chytrid fungi.</title>
        <authorList>
            <person name="Stajich J.E."/>
            <person name="Amses K."/>
            <person name="Simmons R."/>
            <person name="Seto K."/>
            <person name="Myers J."/>
            <person name="Bonds A."/>
            <person name="Quandt C.A."/>
            <person name="Barry K."/>
            <person name="Liu P."/>
            <person name="Grigoriev I."/>
            <person name="Longcore J.E."/>
            <person name="James T.Y."/>
        </authorList>
    </citation>
    <scope>NUCLEOTIDE SEQUENCE</scope>
    <source>
        <strain evidence="2">JEL0476</strain>
    </source>
</reference>
<keyword evidence="1" id="KW-0175">Coiled coil</keyword>
<name>A0AAD5XVM0_9FUNG</name>
<accession>A0AAD5XVM0</accession>